<organism evidence="2 3">
    <name type="scientific">Yoonia rhodophyticola</name>
    <dbReference type="NCBI Taxonomy" id="3137370"/>
    <lineage>
        <taxon>Bacteria</taxon>
        <taxon>Pseudomonadati</taxon>
        <taxon>Pseudomonadota</taxon>
        <taxon>Alphaproteobacteria</taxon>
        <taxon>Rhodobacterales</taxon>
        <taxon>Paracoccaceae</taxon>
        <taxon>Yoonia</taxon>
    </lineage>
</organism>
<dbReference type="InterPro" id="IPR039422">
    <property type="entry name" value="MarR/SlyA-like"/>
</dbReference>
<reference evidence="2 3" key="2">
    <citation type="submission" date="2024-08" db="EMBL/GenBank/DDBJ databases">
        <title>Phylogenomic analyses of a clade within the roseobacter group suggest taxonomic reassignments of species of the genera Aestuariivita, Citreicella, Loktanella, Nautella, Pelagibaca, Ruegeria, Thalassobius, Thiobacimonas and Tropicibacter, and the proposal o.</title>
        <authorList>
            <person name="Jeon C.O."/>
        </authorList>
    </citation>
    <scope>NUCLEOTIDE SEQUENCE [LARGE SCALE GENOMIC DNA]</scope>
    <source>
        <strain evidence="2 3">SS1-5</strain>
        <plasmid evidence="2 3">pSS1-5</plasmid>
    </source>
</reference>
<dbReference type="EMBL" id="CP151764">
    <property type="protein sequence ID" value="WZU65628.2"/>
    <property type="molecule type" value="Genomic_DNA"/>
</dbReference>
<reference evidence="3" key="1">
    <citation type="submission" date="2024-04" db="EMBL/GenBank/DDBJ databases">
        <title>Phylogenomic analyses of a clade within the roseobacter group suggest taxonomic reassignments of species of the genera Aestuariivita, Citreicella, Loktanella, Nautella, Pelagibaca, Ruegeria, Thalassobius, Thiobacimonas and Tropicibacter, and the proposal o.</title>
        <authorList>
            <person name="Jeon C.O."/>
        </authorList>
    </citation>
    <scope>NUCLEOTIDE SEQUENCE [LARGE SCALE GENOMIC DNA]</scope>
    <source>
        <strain evidence="3">SS1-5</strain>
        <plasmid evidence="3">pSS1-5</plasmid>
    </source>
</reference>
<proteinExistence type="predicted"/>
<dbReference type="PROSITE" id="PS50995">
    <property type="entry name" value="HTH_MARR_2"/>
    <property type="match status" value="1"/>
</dbReference>
<dbReference type="Pfam" id="PF12802">
    <property type="entry name" value="MarR_2"/>
    <property type="match status" value="1"/>
</dbReference>
<keyword evidence="2" id="KW-0614">Plasmid</keyword>
<evidence type="ECO:0000313" key="2">
    <source>
        <dbReference type="EMBL" id="WZU65628.2"/>
    </source>
</evidence>
<dbReference type="PANTHER" id="PTHR33164">
    <property type="entry name" value="TRANSCRIPTIONAL REGULATOR, MARR FAMILY"/>
    <property type="match status" value="1"/>
</dbReference>
<geneLocation type="plasmid" evidence="2 3">
    <name>pSS1-5</name>
</geneLocation>
<dbReference type="Gene3D" id="1.10.10.10">
    <property type="entry name" value="Winged helix-like DNA-binding domain superfamily/Winged helix DNA-binding domain"/>
    <property type="match status" value="1"/>
</dbReference>
<dbReference type="AlphaFoldDB" id="A0AAN0MIF0"/>
<evidence type="ECO:0000313" key="3">
    <source>
        <dbReference type="Proteomes" id="UP001470809"/>
    </source>
</evidence>
<dbReference type="RefSeq" id="WP_373634724.1">
    <property type="nucleotide sequence ID" value="NZ_CP151764.2"/>
</dbReference>
<feature type="domain" description="HTH marR-type" evidence="1">
    <location>
        <begin position="1"/>
        <end position="121"/>
    </location>
</feature>
<dbReference type="PANTHER" id="PTHR33164:SF57">
    <property type="entry name" value="MARR-FAMILY TRANSCRIPTIONAL REGULATOR"/>
    <property type="match status" value="1"/>
</dbReference>
<dbReference type="SUPFAM" id="SSF46785">
    <property type="entry name" value="Winged helix' DNA-binding domain"/>
    <property type="match status" value="1"/>
</dbReference>
<keyword evidence="3" id="KW-1185">Reference proteome</keyword>
<dbReference type="InterPro" id="IPR036388">
    <property type="entry name" value="WH-like_DNA-bd_sf"/>
</dbReference>
<dbReference type="GO" id="GO:0003700">
    <property type="term" value="F:DNA-binding transcription factor activity"/>
    <property type="evidence" value="ECO:0007669"/>
    <property type="project" value="InterPro"/>
</dbReference>
<dbReference type="KEGG" id="yrh:AABB31_00455"/>
<dbReference type="PRINTS" id="PR00598">
    <property type="entry name" value="HTHMARR"/>
</dbReference>
<dbReference type="InterPro" id="IPR000835">
    <property type="entry name" value="HTH_MarR-typ"/>
</dbReference>
<protein>
    <submittedName>
        <fullName evidence="2">MarR family winged helix-turn-helix transcriptional regulator</fullName>
    </submittedName>
</protein>
<gene>
    <name evidence="2" type="ORF">AABB31_00455</name>
</gene>
<dbReference type="GO" id="GO:0003677">
    <property type="term" value="F:DNA binding"/>
    <property type="evidence" value="ECO:0007669"/>
    <property type="project" value="UniProtKB-KW"/>
</dbReference>
<sequence>MTSRRFEAYYKSKYGMLRTEWRVVFHLGRYGEMTAKEICDRARIHKTKVSRAVRALETKKHLKRAQSPDDRRHEVLGLTASGKRVFQDLYHEAARFDAEMMSEFTQSEQAELRKFLTKIAGL</sequence>
<dbReference type="Proteomes" id="UP001470809">
    <property type="component" value="Plasmid pSS1-5"/>
</dbReference>
<dbReference type="SMART" id="SM00347">
    <property type="entry name" value="HTH_MARR"/>
    <property type="match status" value="1"/>
</dbReference>
<name>A0AAN0MIF0_9RHOB</name>
<dbReference type="InterPro" id="IPR036390">
    <property type="entry name" value="WH_DNA-bd_sf"/>
</dbReference>
<accession>A0AAN0MIF0</accession>
<evidence type="ECO:0000259" key="1">
    <source>
        <dbReference type="PROSITE" id="PS50995"/>
    </source>
</evidence>